<dbReference type="GO" id="GO:0022900">
    <property type="term" value="P:electron transport chain"/>
    <property type="evidence" value="ECO:0007669"/>
    <property type="project" value="InterPro"/>
</dbReference>
<keyword evidence="5" id="KW-0732">Signal</keyword>
<dbReference type="Proteomes" id="UP000020077">
    <property type="component" value="Unassembled WGS sequence"/>
</dbReference>
<dbReference type="InterPro" id="IPR011759">
    <property type="entry name" value="Cyt_c_oxidase_su2_TM_dom"/>
</dbReference>
<dbReference type="PROSITE" id="PS50999">
    <property type="entry name" value="COX2_TM"/>
    <property type="match status" value="1"/>
</dbReference>
<feature type="signal peptide" evidence="5">
    <location>
        <begin position="1"/>
        <end position="29"/>
    </location>
</feature>
<dbReference type="GO" id="GO:0016020">
    <property type="term" value="C:membrane"/>
    <property type="evidence" value="ECO:0007669"/>
    <property type="project" value="UniProtKB-SubCell"/>
</dbReference>
<evidence type="ECO:0000313" key="8">
    <source>
        <dbReference type="Proteomes" id="UP000020077"/>
    </source>
</evidence>
<dbReference type="SUPFAM" id="SSF81464">
    <property type="entry name" value="Cytochrome c oxidase subunit II-like, transmembrane region"/>
    <property type="match status" value="1"/>
</dbReference>
<sequence length="119" mass="13196">MKALHRFCPRAGVSLSTLLAALLPSLALAQYSWDFPTPVGAVSRNTLQIHSYFMIIITILFVVVLGITIYSMFKHRKSAGQQPAKFAGPTGTVQWLWAMVPFAILLFIDYILIGIHFTG</sequence>
<evidence type="ECO:0000313" key="7">
    <source>
        <dbReference type="EMBL" id="KFB71858.1"/>
    </source>
</evidence>
<keyword evidence="2 4" id="KW-0812">Transmembrane</keyword>
<comment type="caution">
    <text evidence="7">The sequence shown here is derived from an EMBL/GenBank/DDBJ whole genome shotgun (WGS) entry which is preliminary data.</text>
</comment>
<evidence type="ECO:0000256" key="3">
    <source>
        <dbReference type="ARBA" id="ARBA00023136"/>
    </source>
</evidence>
<gene>
    <name evidence="7" type="ORF">AW09_002999</name>
</gene>
<dbReference type="AlphaFoldDB" id="A0A080LTS0"/>
<feature type="transmembrane region" description="Helical" evidence="4">
    <location>
        <begin position="94"/>
        <end position="117"/>
    </location>
</feature>
<feature type="chain" id="PRO_5001750777" evidence="5">
    <location>
        <begin position="30"/>
        <end position="119"/>
    </location>
</feature>
<evidence type="ECO:0000256" key="4">
    <source>
        <dbReference type="SAM" id="Phobius"/>
    </source>
</evidence>
<evidence type="ECO:0000256" key="1">
    <source>
        <dbReference type="ARBA" id="ARBA00004141"/>
    </source>
</evidence>
<feature type="domain" description="Cytochrome oxidase subunit II transmembrane region profile" evidence="6">
    <location>
        <begin position="27"/>
        <end position="119"/>
    </location>
</feature>
<dbReference type="EMBL" id="JDVG02000480">
    <property type="protein sequence ID" value="KFB71858.1"/>
    <property type="molecule type" value="Genomic_DNA"/>
</dbReference>
<protein>
    <submittedName>
        <fullName evidence="7">Cytochrome c oxidase subunit II</fullName>
    </submittedName>
</protein>
<organism evidence="7 8">
    <name type="scientific">Candidatus Accumulibacter phosphatis</name>
    <dbReference type="NCBI Taxonomy" id="327160"/>
    <lineage>
        <taxon>Bacteria</taxon>
        <taxon>Pseudomonadati</taxon>
        <taxon>Pseudomonadota</taxon>
        <taxon>Betaproteobacteria</taxon>
        <taxon>Candidatus Accumulibacter</taxon>
    </lineage>
</organism>
<proteinExistence type="predicted"/>
<evidence type="ECO:0000259" key="6">
    <source>
        <dbReference type="PROSITE" id="PS50999"/>
    </source>
</evidence>
<dbReference type="Gene3D" id="1.10.287.90">
    <property type="match status" value="1"/>
</dbReference>
<keyword evidence="4" id="KW-1133">Transmembrane helix</keyword>
<dbReference type="InterPro" id="IPR036257">
    <property type="entry name" value="Cyt_c_oxidase_su2_TM_sf"/>
</dbReference>
<comment type="subcellular location">
    <subcellularLocation>
        <location evidence="1">Membrane</location>
        <topology evidence="1">Multi-pass membrane protein</topology>
    </subcellularLocation>
</comment>
<feature type="transmembrane region" description="Helical" evidence="4">
    <location>
        <begin position="53"/>
        <end position="73"/>
    </location>
</feature>
<reference evidence="7 8" key="1">
    <citation type="submission" date="2014-02" db="EMBL/GenBank/DDBJ databases">
        <title>Expanding our view of genomic diversity in Candidatus Accumulibacter clades.</title>
        <authorList>
            <person name="Skennerton C.T."/>
            <person name="Barr J.J."/>
            <person name="Slater F.R."/>
            <person name="Bond P.L."/>
            <person name="Tyson G.W."/>
        </authorList>
    </citation>
    <scope>NUCLEOTIDE SEQUENCE [LARGE SCALE GENOMIC DNA]</scope>
    <source>
        <strain evidence="8">BA-91</strain>
    </source>
</reference>
<evidence type="ECO:0000256" key="5">
    <source>
        <dbReference type="SAM" id="SignalP"/>
    </source>
</evidence>
<dbReference type="Pfam" id="PF02790">
    <property type="entry name" value="COX2_TM"/>
    <property type="match status" value="1"/>
</dbReference>
<name>A0A080LTS0_9PROT</name>
<evidence type="ECO:0000256" key="2">
    <source>
        <dbReference type="ARBA" id="ARBA00022692"/>
    </source>
</evidence>
<accession>A0A080LTS0</accession>
<keyword evidence="3 4" id="KW-0472">Membrane</keyword>